<dbReference type="Proteomes" id="UP001059745">
    <property type="component" value="Chromosome 1"/>
</dbReference>
<dbReference type="GO" id="GO:0003677">
    <property type="term" value="F:DNA binding"/>
    <property type="evidence" value="ECO:0007669"/>
    <property type="project" value="InterPro"/>
</dbReference>
<gene>
    <name evidence="1" type="ORF">NYZ96_11490</name>
</gene>
<dbReference type="Pfam" id="PF03837">
    <property type="entry name" value="RecT"/>
    <property type="match status" value="1"/>
</dbReference>
<organism evidence="1 2">
    <name type="scientific">Burkholderia gladioli</name>
    <name type="common">Pseudomonas marginata</name>
    <name type="synonym">Phytomonas marginata</name>
    <dbReference type="NCBI Taxonomy" id="28095"/>
    <lineage>
        <taxon>Bacteria</taxon>
        <taxon>Pseudomonadati</taxon>
        <taxon>Pseudomonadota</taxon>
        <taxon>Betaproteobacteria</taxon>
        <taxon>Burkholderiales</taxon>
        <taxon>Burkholderiaceae</taxon>
        <taxon>Burkholderia</taxon>
    </lineage>
</organism>
<dbReference type="EMBL" id="CP104214">
    <property type="protein sequence ID" value="UWX68861.1"/>
    <property type="molecule type" value="Genomic_DNA"/>
</dbReference>
<dbReference type="InterPro" id="IPR018330">
    <property type="entry name" value="RecT_fam"/>
</dbReference>
<name>A0AB38TKW5_BURGA</name>
<accession>A0AB38TKW5</accession>
<evidence type="ECO:0000313" key="2">
    <source>
        <dbReference type="Proteomes" id="UP001059745"/>
    </source>
</evidence>
<proteinExistence type="predicted"/>
<sequence length="339" mass="37615">MASTEIVRAVSQIIYGAQPEFERVSVDRSINFEREAGFAMQILEGNDYAMGIARSNASSVIAAVTNIAAIGISLNPAKKQAYLVPRKNRICLDISYMGLLDLAIASGSIMWGQAELVYQNDTFRLSGFDKPPVHERDPFATDRGEMIGVYVVVKTHAGDYLTTAMSAKDVNDIRDRSEAWKAWISKQKTCPWVTDPGEMAKKTVIKRASKLWPKTERLDQAVHYLNTDGDEGIQFADQGKPTCDPEVLSAWCAKAKSAKTRPDLETIWKEGLAIIRPTKDMRAYEQFKNVVAQRGQVIDNVQDVTPTEPAQREPGSDDDLEADFQQQLARENGGDDASH</sequence>
<reference evidence="1" key="1">
    <citation type="submission" date="2022-09" db="EMBL/GenBank/DDBJ databases">
        <title>Genomic of Burkholderia gladioli.</title>
        <authorList>
            <person name="Wu H."/>
        </authorList>
    </citation>
    <scope>NUCLEOTIDE SEQUENCE</scope>
    <source>
        <strain evidence="1">ZN-S4</strain>
    </source>
</reference>
<protein>
    <submittedName>
        <fullName evidence="1">Recombinase RecT</fullName>
    </submittedName>
</protein>
<dbReference type="RefSeq" id="WP_260531218.1">
    <property type="nucleotide sequence ID" value="NZ_CP104214.1"/>
</dbReference>
<dbReference type="AlphaFoldDB" id="A0AB38TKW5"/>
<dbReference type="NCBIfam" id="TIGR00616">
    <property type="entry name" value="rect"/>
    <property type="match status" value="1"/>
</dbReference>
<dbReference type="InterPro" id="IPR004590">
    <property type="entry name" value="ssDNA_annealing_RecT"/>
</dbReference>
<evidence type="ECO:0000313" key="1">
    <source>
        <dbReference type="EMBL" id="UWX68861.1"/>
    </source>
</evidence>
<dbReference type="GO" id="GO:0006259">
    <property type="term" value="P:DNA metabolic process"/>
    <property type="evidence" value="ECO:0007669"/>
    <property type="project" value="InterPro"/>
</dbReference>